<dbReference type="InterPro" id="IPR001279">
    <property type="entry name" value="Metallo-B-lactamas"/>
</dbReference>
<dbReference type="SUPFAM" id="SSF56281">
    <property type="entry name" value="Metallo-hydrolase/oxidoreductase"/>
    <property type="match status" value="1"/>
</dbReference>
<name>A0A7G3G951_9NEIS</name>
<sequence length="244" mass="27239">MKKAQILFEQGDHRWLAISRDPERPNHLIDTNEYVIVNGGEALITDPGGLEVFPAVFSAVSSVLDPRLIRTIFSSHQDPDVISSLALWLEFNPELKCHISGLWATFVPHFGGSSDTMVSIPDQGSEMIVGSAHLSTIPAHYLHSSGNFHLYDPLAKVLFSGDVGAALLPEGNSDLFVTDFDRHIRFAEGFHKRWMGSNSAKRVWCERVTSLKIDMICPQHGSVYSGDDVERFINWFDELQVGLF</sequence>
<organism evidence="2 3">
    <name type="scientific">Iodobacter fluviatilis</name>
    <dbReference type="NCBI Taxonomy" id="537"/>
    <lineage>
        <taxon>Bacteria</taxon>
        <taxon>Pseudomonadati</taxon>
        <taxon>Pseudomonadota</taxon>
        <taxon>Betaproteobacteria</taxon>
        <taxon>Neisseriales</taxon>
        <taxon>Chitinibacteraceae</taxon>
        <taxon>Iodobacter</taxon>
    </lineage>
</organism>
<dbReference type="PANTHER" id="PTHR43041">
    <property type="entry name" value="HYDROLASE, METALLO-BETA-LACTAMASE SUPERFAMILY"/>
    <property type="match status" value="1"/>
</dbReference>
<gene>
    <name evidence="2" type="ORF">C1H71_09140</name>
</gene>
<dbReference type="KEGG" id="ifl:C1H71_09140"/>
<dbReference type="SMART" id="SM00849">
    <property type="entry name" value="Lactamase_B"/>
    <property type="match status" value="1"/>
</dbReference>
<evidence type="ECO:0000259" key="1">
    <source>
        <dbReference type="SMART" id="SM00849"/>
    </source>
</evidence>
<dbReference type="CDD" id="cd07709">
    <property type="entry name" value="flavodiiron_proteins_MBL-fold"/>
    <property type="match status" value="1"/>
</dbReference>
<proteinExistence type="predicted"/>
<feature type="domain" description="Metallo-beta-lactamase" evidence="1">
    <location>
        <begin position="30"/>
        <end position="220"/>
    </location>
</feature>
<evidence type="ECO:0000313" key="2">
    <source>
        <dbReference type="EMBL" id="QBC43694.1"/>
    </source>
</evidence>
<dbReference type="PANTHER" id="PTHR43041:SF1">
    <property type="entry name" value="METALLO-BETA-LACTAMASE DOMAIN-CONTAINING PROTEIN"/>
    <property type="match status" value="1"/>
</dbReference>
<evidence type="ECO:0000313" key="3">
    <source>
        <dbReference type="Proteomes" id="UP000515917"/>
    </source>
</evidence>
<dbReference type="Proteomes" id="UP000515917">
    <property type="component" value="Chromosome"/>
</dbReference>
<accession>A0A7G3G951</accession>
<dbReference type="InterPro" id="IPR036866">
    <property type="entry name" value="RibonucZ/Hydroxyglut_hydro"/>
</dbReference>
<dbReference type="RefSeq" id="WP_130106271.1">
    <property type="nucleotide sequence ID" value="NZ_CP025781.1"/>
</dbReference>
<dbReference type="EMBL" id="CP025781">
    <property type="protein sequence ID" value="QBC43694.1"/>
    <property type="molecule type" value="Genomic_DNA"/>
</dbReference>
<dbReference type="InterPro" id="IPR045761">
    <property type="entry name" value="ODP_dom"/>
</dbReference>
<keyword evidence="3" id="KW-1185">Reference proteome</keyword>
<reference evidence="2 3" key="1">
    <citation type="submission" date="2018-01" db="EMBL/GenBank/DDBJ databases">
        <title>Genome sequence of Iodobacter sp. strain PCH194 isolated from Indian Trans-Himalaya.</title>
        <authorList>
            <person name="Kumar V."/>
            <person name="Thakur V."/>
            <person name="Kumar S."/>
            <person name="Singh D."/>
        </authorList>
    </citation>
    <scope>NUCLEOTIDE SEQUENCE [LARGE SCALE GENOMIC DNA]</scope>
    <source>
        <strain evidence="2 3">PCH194</strain>
    </source>
</reference>
<protein>
    <submittedName>
        <fullName evidence="2">Flavoprotein</fullName>
    </submittedName>
</protein>
<dbReference type="Pfam" id="PF19583">
    <property type="entry name" value="ODP"/>
    <property type="match status" value="1"/>
</dbReference>
<dbReference type="AlphaFoldDB" id="A0A7G3G951"/>
<dbReference type="Gene3D" id="3.60.15.10">
    <property type="entry name" value="Ribonuclease Z/Hydroxyacylglutathione hydrolase-like"/>
    <property type="match status" value="1"/>
</dbReference>